<keyword evidence="1" id="KW-0732">Signal</keyword>
<dbReference type="Proteomes" id="UP000682892">
    <property type="component" value="Unassembled WGS sequence"/>
</dbReference>
<feature type="signal peptide" evidence="1">
    <location>
        <begin position="1"/>
        <end position="20"/>
    </location>
</feature>
<reference evidence="2" key="3">
    <citation type="submission" date="2012-09" db="EMBL/GenBank/DDBJ databases">
        <authorList>
            <consortium name="VectorBase"/>
        </authorList>
    </citation>
    <scope>NUCLEOTIDE SEQUENCE</scope>
    <source>
        <strain evidence="2">Liverpool</strain>
    </source>
</reference>
<dbReference type="AlphaFoldDB" id="Q16HY4"/>
<dbReference type="PaxDb" id="7159-AAEL013865-PA"/>
<evidence type="ECO:0000256" key="1">
    <source>
        <dbReference type="SAM" id="SignalP"/>
    </source>
</evidence>
<dbReference type="PhylomeDB" id="Q16HY4"/>
<dbReference type="eggNOG" id="ENOG502S8JE">
    <property type="taxonomic scope" value="Eukaryota"/>
</dbReference>
<evidence type="ECO:0000313" key="3">
    <source>
        <dbReference type="Proteomes" id="UP000682892"/>
    </source>
</evidence>
<accession>Q16HY4</accession>
<feature type="chain" id="PRO_5014307053" evidence="1">
    <location>
        <begin position="21"/>
        <end position="93"/>
    </location>
</feature>
<protein>
    <submittedName>
        <fullName evidence="2">AAEL013865-PA</fullName>
    </submittedName>
</protein>
<sequence length="93" mass="10542">MHKFTLTAVLALVCLTSVMTYDPEDVELKNVIPANGTFAAFYPREMYGNRNGNARAPFAHGSFYKNRNPALVDVRNAAAYGYRFDGKRRFNYP</sequence>
<reference evidence="2" key="1">
    <citation type="submission" date="2005-10" db="EMBL/GenBank/DDBJ databases">
        <authorList>
            <person name="Loftus B.J."/>
            <person name="Nene V.M."/>
            <person name="Hannick L.I."/>
            <person name="Bidwell S."/>
            <person name="Haas B."/>
            <person name="Amedeo P."/>
            <person name="Orvis J."/>
            <person name="Wortman J.R."/>
            <person name="White O.R."/>
            <person name="Salzberg S."/>
            <person name="Shumway M."/>
            <person name="Koo H."/>
            <person name="Zhao Y."/>
            <person name="Holmes M."/>
            <person name="Miller J."/>
            <person name="Schatz M."/>
            <person name="Pop M."/>
            <person name="Pai G."/>
            <person name="Utterback T."/>
            <person name="Rogers Y.-H."/>
            <person name="Kravitz S."/>
            <person name="Fraser C.M."/>
        </authorList>
    </citation>
    <scope>NUCLEOTIDE SEQUENCE</scope>
    <source>
        <strain evidence="2">Liverpool</strain>
    </source>
</reference>
<reference evidence="2" key="2">
    <citation type="journal article" date="2007" name="Science">
        <title>Genome sequence of Aedes aegypti, a major arbovirus vector.</title>
        <authorList>
            <person name="Nene V."/>
            <person name="Wortman J.R."/>
            <person name="Lawson D."/>
            <person name="Haas B."/>
            <person name="Kodira C."/>
            <person name="Tu Z.J."/>
            <person name="Loftus B."/>
            <person name="Xi Z."/>
            <person name="Megy K."/>
            <person name="Grabherr M."/>
            <person name="Ren Q."/>
            <person name="Zdobnov E.M."/>
            <person name="Lobo N.F."/>
            <person name="Campbell K.S."/>
            <person name="Brown S.E."/>
            <person name="Bonaldo M.F."/>
            <person name="Zhu J."/>
            <person name="Sinkins S.P."/>
            <person name="Hogenkamp D.G."/>
            <person name="Amedeo P."/>
            <person name="Arensburger P."/>
            <person name="Atkinson P.W."/>
            <person name="Bidwell S."/>
            <person name="Biedler J."/>
            <person name="Birney E."/>
            <person name="Bruggner R.V."/>
            <person name="Costas J."/>
            <person name="Coy M.R."/>
            <person name="Crabtree J."/>
            <person name="Crawford M."/>
            <person name="Debruyn B."/>
            <person name="Decaprio D."/>
            <person name="Eiglmeier K."/>
            <person name="Eisenstadt E."/>
            <person name="El-Dorry H."/>
            <person name="Gelbart W.M."/>
            <person name="Gomes S.L."/>
            <person name="Hammond M."/>
            <person name="Hannick L.I."/>
            <person name="Hogan J.R."/>
            <person name="Holmes M.H."/>
            <person name="Jaffe D."/>
            <person name="Johnston J.S."/>
            <person name="Kennedy R.C."/>
            <person name="Koo H."/>
            <person name="Kravitz S."/>
            <person name="Kriventseva E.V."/>
            <person name="Kulp D."/>
            <person name="Labutti K."/>
            <person name="Lee E."/>
            <person name="Li S."/>
            <person name="Lovin D.D."/>
            <person name="Mao C."/>
            <person name="Mauceli E."/>
            <person name="Menck C.F."/>
            <person name="Miller J.R."/>
            <person name="Montgomery P."/>
            <person name="Mori A."/>
            <person name="Nascimento A.L."/>
            <person name="Naveira H.F."/>
            <person name="Nusbaum C."/>
            <person name="O'leary S."/>
            <person name="Orvis J."/>
            <person name="Pertea M."/>
            <person name="Quesneville H."/>
            <person name="Reidenbach K.R."/>
            <person name="Rogers Y.H."/>
            <person name="Roth C.W."/>
            <person name="Schneider J.R."/>
            <person name="Schatz M."/>
            <person name="Shumway M."/>
            <person name="Stanke M."/>
            <person name="Stinson E.O."/>
            <person name="Tubio J.M."/>
            <person name="Vanzee J.P."/>
            <person name="Verjovski-Almeida S."/>
            <person name="Werner D."/>
            <person name="White O."/>
            <person name="Wyder S."/>
            <person name="Zeng Q."/>
            <person name="Zhao Q."/>
            <person name="Zhao Y."/>
            <person name="Hill C.A."/>
            <person name="Raikhel A.S."/>
            <person name="Soares M.B."/>
            <person name="Knudson D.L."/>
            <person name="Lee N.H."/>
            <person name="Galagan J."/>
            <person name="Salzberg S.L."/>
            <person name="Paulsen I.T."/>
            <person name="Dimopoulos G."/>
            <person name="Collins F.H."/>
            <person name="Birren B."/>
            <person name="Fraser-Liggett C.M."/>
            <person name="Severson D.W."/>
        </authorList>
    </citation>
    <scope>NUCLEOTIDE SEQUENCE [LARGE SCALE GENOMIC DNA]</scope>
    <source>
        <strain evidence="2">Liverpool</strain>
    </source>
</reference>
<dbReference type="HOGENOM" id="CLU_164973_0_0_1"/>
<gene>
    <name evidence="2" type="ORF">AaeL_AAEL013865</name>
</gene>
<dbReference type="EMBL" id="CH478130">
    <property type="protein sequence ID" value="EAT33864.1"/>
    <property type="molecule type" value="Genomic_DNA"/>
</dbReference>
<evidence type="ECO:0000313" key="2">
    <source>
        <dbReference type="EMBL" id="EAT33864.1"/>
    </source>
</evidence>
<organism evidence="2 3">
    <name type="scientific">Aedes aegypti</name>
    <name type="common">Yellowfever mosquito</name>
    <name type="synonym">Culex aegypti</name>
    <dbReference type="NCBI Taxonomy" id="7159"/>
    <lineage>
        <taxon>Eukaryota</taxon>
        <taxon>Metazoa</taxon>
        <taxon>Ecdysozoa</taxon>
        <taxon>Arthropoda</taxon>
        <taxon>Hexapoda</taxon>
        <taxon>Insecta</taxon>
        <taxon>Pterygota</taxon>
        <taxon>Neoptera</taxon>
        <taxon>Endopterygota</taxon>
        <taxon>Diptera</taxon>
        <taxon>Nematocera</taxon>
        <taxon>Culicoidea</taxon>
        <taxon>Culicidae</taxon>
        <taxon>Culicinae</taxon>
        <taxon>Aedini</taxon>
        <taxon>Aedes</taxon>
        <taxon>Stegomyia</taxon>
    </lineage>
</organism>
<name>Q16HY4_AEDAE</name>
<proteinExistence type="predicted"/>
<dbReference type="OMA" id="HLHGSFH"/>